<dbReference type="HOGENOM" id="CLU_1317171_0_0_1"/>
<dbReference type="SUPFAM" id="SSF49764">
    <property type="entry name" value="HSP20-like chaperones"/>
    <property type="match status" value="1"/>
</dbReference>
<evidence type="ECO:0000313" key="7">
    <source>
        <dbReference type="EMBL" id="RHN54913.1"/>
    </source>
</evidence>
<dbReference type="Gene3D" id="2.60.40.790">
    <property type="match status" value="1"/>
</dbReference>
<keyword evidence="9" id="KW-1185">Reference proteome</keyword>
<dbReference type="Pfam" id="PF00011">
    <property type="entry name" value="HSP20"/>
    <property type="match status" value="1"/>
</dbReference>
<dbReference type="InterPro" id="IPR008978">
    <property type="entry name" value="HSP20-like_chaperone"/>
</dbReference>
<dbReference type="OrthoDB" id="10633429at2759"/>
<dbReference type="Proteomes" id="UP000265566">
    <property type="component" value="Chromosome 5"/>
</dbReference>
<feature type="domain" description="SHSP" evidence="5">
    <location>
        <begin position="92"/>
        <end position="197"/>
    </location>
</feature>
<reference evidence="6 9" key="1">
    <citation type="journal article" date="2011" name="Nature">
        <title>The Medicago genome provides insight into the evolution of rhizobial symbioses.</title>
        <authorList>
            <person name="Young N.D."/>
            <person name="Debelle F."/>
            <person name="Oldroyd G.E."/>
            <person name="Geurts R."/>
            <person name="Cannon S.B."/>
            <person name="Udvardi M.K."/>
            <person name="Benedito V.A."/>
            <person name="Mayer K.F."/>
            <person name="Gouzy J."/>
            <person name="Schoof H."/>
            <person name="Van de Peer Y."/>
            <person name="Proost S."/>
            <person name="Cook D.R."/>
            <person name="Meyers B.C."/>
            <person name="Spannagl M."/>
            <person name="Cheung F."/>
            <person name="De Mita S."/>
            <person name="Krishnakumar V."/>
            <person name="Gundlach H."/>
            <person name="Zhou S."/>
            <person name="Mudge J."/>
            <person name="Bharti A.K."/>
            <person name="Murray J.D."/>
            <person name="Naoumkina M.A."/>
            <person name="Rosen B."/>
            <person name="Silverstein K.A."/>
            <person name="Tang H."/>
            <person name="Rombauts S."/>
            <person name="Zhao P.X."/>
            <person name="Zhou P."/>
            <person name="Barbe V."/>
            <person name="Bardou P."/>
            <person name="Bechner M."/>
            <person name="Bellec A."/>
            <person name="Berger A."/>
            <person name="Berges H."/>
            <person name="Bidwell S."/>
            <person name="Bisseling T."/>
            <person name="Choisne N."/>
            <person name="Couloux A."/>
            <person name="Denny R."/>
            <person name="Deshpande S."/>
            <person name="Dai X."/>
            <person name="Doyle J.J."/>
            <person name="Dudez A.M."/>
            <person name="Farmer A.D."/>
            <person name="Fouteau S."/>
            <person name="Franken C."/>
            <person name="Gibelin C."/>
            <person name="Gish J."/>
            <person name="Goldstein S."/>
            <person name="Gonzalez A.J."/>
            <person name="Green P.J."/>
            <person name="Hallab A."/>
            <person name="Hartog M."/>
            <person name="Hua A."/>
            <person name="Humphray S.J."/>
            <person name="Jeong D.H."/>
            <person name="Jing Y."/>
            <person name="Jocker A."/>
            <person name="Kenton S.M."/>
            <person name="Kim D.J."/>
            <person name="Klee K."/>
            <person name="Lai H."/>
            <person name="Lang C."/>
            <person name="Lin S."/>
            <person name="Macmil S.L."/>
            <person name="Magdelenat G."/>
            <person name="Matthews L."/>
            <person name="McCorrison J."/>
            <person name="Monaghan E.L."/>
            <person name="Mun J.H."/>
            <person name="Najar F.Z."/>
            <person name="Nicholson C."/>
            <person name="Noirot C."/>
            <person name="O'Bleness M."/>
            <person name="Paule C.R."/>
            <person name="Poulain J."/>
            <person name="Prion F."/>
            <person name="Qin B."/>
            <person name="Qu C."/>
            <person name="Retzel E.F."/>
            <person name="Riddle C."/>
            <person name="Sallet E."/>
            <person name="Samain S."/>
            <person name="Samson N."/>
            <person name="Sanders I."/>
            <person name="Saurat O."/>
            <person name="Scarpelli C."/>
            <person name="Schiex T."/>
            <person name="Segurens B."/>
            <person name="Severin A.J."/>
            <person name="Sherrier D.J."/>
            <person name="Shi R."/>
            <person name="Sims S."/>
            <person name="Singer S.R."/>
            <person name="Sinharoy S."/>
            <person name="Sterck L."/>
            <person name="Viollet A."/>
            <person name="Wang B.B."/>
            <person name="Wang K."/>
            <person name="Wang M."/>
            <person name="Wang X."/>
            <person name="Warfsmann J."/>
            <person name="Weissenbach J."/>
            <person name="White D.D."/>
            <person name="White J.D."/>
            <person name="Wiley G.B."/>
            <person name="Wincker P."/>
            <person name="Xing Y."/>
            <person name="Yang L."/>
            <person name="Yao Z."/>
            <person name="Ying F."/>
            <person name="Zhai J."/>
            <person name="Zhou L."/>
            <person name="Zuber A."/>
            <person name="Denarie J."/>
            <person name="Dixon R.A."/>
            <person name="May G.D."/>
            <person name="Schwartz D.C."/>
            <person name="Rogers J."/>
            <person name="Quetier F."/>
            <person name="Town C.D."/>
            <person name="Roe B.A."/>
        </authorList>
    </citation>
    <scope>NUCLEOTIDE SEQUENCE [LARGE SCALE GENOMIC DNA]</scope>
    <source>
        <strain evidence="6">A17</strain>
        <strain evidence="8 9">cv. Jemalong A17</strain>
    </source>
</reference>
<evidence type="ECO:0000313" key="6">
    <source>
        <dbReference type="EMBL" id="AES95967.1"/>
    </source>
</evidence>
<evidence type="ECO:0000256" key="4">
    <source>
        <dbReference type="RuleBase" id="RU003616"/>
    </source>
</evidence>
<reference evidence="7" key="5">
    <citation type="journal article" date="2018" name="Nat. Plants">
        <title>Whole-genome landscape of Medicago truncatula symbiotic genes.</title>
        <authorList>
            <person name="Pecrix Y."/>
            <person name="Gamas P."/>
            <person name="Carrere S."/>
        </authorList>
    </citation>
    <scope>NUCLEOTIDE SEQUENCE</scope>
    <source>
        <tissue evidence="7">Leaves</tissue>
    </source>
</reference>
<accession>G7JWA6</accession>
<dbReference type="EMBL" id="PSQE01000005">
    <property type="protein sequence ID" value="RHN54913.1"/>
    <property type="molecule type" value="Genomic_DNA"/>
</dbReference>
<evidence type="ECO:0000259" key="5">
    <source>
        <dbReference type="PROSITE" id="PS01031"/>
    </source>
</evidence>
<keyword evidence="1" id="KW-0809">Transit peptide</keyword>
<reference evidence="10" key="4">
    <citation type="journal article" date="2018" name="Nat. Plants">
        <title>Whole-genome landscape of Medicago truncatula symbiotic genes.</title>
        <authorList>
            <person name="Pecrix Y."/>
            <person name="Staton S.E."/>
            <person name="Sallet E."/>
            <person name="Lelandais-Briere C."/>
            <person name="Moreau S."/>
            <person name="Carrere S."/>
            <person name="Blein T."/>
            <person name="Jardinaud M.F."/>
            <person name="Latrasse D."/>
            <person name="Zouine M."/>
            <person name="Zahm M."/>
            <person name="Kreplak J."/>
            <person name="Mayjonade B."/>
            <person name="Satge C."/>
            <person name="Perez M."/>
            <person name="Cauet S."/>
            <person name="Marande W."/>
            <person name="Chantry-Darmon C."/>
            <person name="Lopez-Roques C."/>
            <person name="Bouchez O."/>
            <person name="Berard A."/>
            <person name="Debelle F."/>
            <person name="Munos S."/>
            <person name="Bendahmane A."/>
            <person name="Berges H."/>
            <person name="Niebel A."/>
            <person name="Buitink J."/>
            <person name="Frugier F."/>
            <person name="Benhamed M."/>
            <person name="Crespi M."/>
            <person name="Gouzy J."/>
            <person name="Gamas P."/>
        </authorList>
    </citation>
    <scope>NUCLEOTIDE SEQUENCE [LARGE SCALE GENOMIC DNA]</scope>
    <source>
        <strain evidence="10">cv. Jemalong A17</strain>
    </source>
</reference>
<dbReference type="eggNOG" id="KOG0710">
    <property type="taxonomic scope" value="Eukaryota"/>
</dbReference>
<evidence type="ECO:0000313" key="9">
    <source>
        <dbReference type="Proteomes" id="UP000002051"/>
    </source>
</evidence>
<dbReference type="PROSITE" id="PS01031">
    <property type="entry name" value="SHSP"/>
    <property type="match status" value="1"/>
</dbReference>
<dbReference type="PANTHER" id="PTHR46991:SF11">
    <property type="entry name" value="SMALL HEAT SHOCK PROTEIN HSPF"/>
    <property type="match status" value="1"/>
</dbReference>
<protein>
    <submittedName>
        <fullName evidence="6">Hsp20/alpha crystallin family protein</fullName>
    </submittedName>
    <submittedName>
        <fullName evidence="7">Putative small heat shock protein HSP20</fullName>
    </submittedName>
</protein>
<dbReference type="CDD" id="cd06464">
    <property type="entry name" value="ACD_sHsps-like"/>
    <property type="match status" value="1"/>
</dbReference>
<reference evidence="6 9" key="2">
    <citation type="journal article" date="2014" name="BMC Genomics">
        <title>An improved genome release (version Mt4.0) for the model legume Medicago truncatula.</title>
        <authorList>
            <person name="Tang H."/>
            <person name="Krishnakumar V."/>
            <person name="Bidwell S."/>
            <person name="Rosen B."/>
            <person name="Chan A."/>
            <person name="Zhou S."/>
            <person name="Gentzbittel L."/>
            <person name="Childs K.L."/>
            <person name="Yandell M."/>
            <person name="Gundlach H."/>
            <person name="Mayer K.F."/>
            <person name="Schwartz D.C."/>
            <person name="Town C.D."/>
        </authorList>
    </citation>
    <scope>GENOME REANNOTATION</scope>
    <source>
        <strain evidence="8 9">cv. Jemalong A17</strain>
    </source>
</reference>
<evidence type="ECO:0000313" key="10">
    <source>
        <dbReference type="Proteomes" id="UP000265566"/>
    </source>
</evidence>
<dbReference type="Gramene" id="rna30012">
    <property type="protein sequence ID" value="RHN54913.1"/>
    <property type="gene ID" value="gene30012"/>
</dbReference>
<dbReference type="KEGG" id="mtr:11413453"/>
<dbReference type="STRING" id="3880.G7JWA6"/>
<evidence type="ECO:0000256" key="1">
    <source>
        <dbReference type="ARBA" id="ARBA00022946"/>
    </source>
</evidence>
<evidence type="ECO:0000256" key="3">
    <source>
        <dbReference type="PROSITE-ProRule" id="PRU00285"/>
    </source>
</evidence>
<dbReference type="Proteomes" id="UP000002051">
    <property type="component" value="Chromosome 5"/>
</dbReference>
<dbReference type="InterPro" id="IPR002068">
    <property type="entry name" value="A-crystallin/Hsp20_dom"/>
</dbReference>
<dbReference type="AlphaFoldDB" id="G7JWA6"/>
<evidence type="ECO:0000256" key="2">
    <source>
        <dbReference type="ARBA" id="ARBA00023016"/>
    </source>
</evidence>
<keyword evidence="2 7" id="KW-0346">Stress response</keyword>
<sequence>MAASSLIVRHFLSSSGGPLRTVGSSSRSFNANPIPPLLRPVAAYRSPERSTPQCRHWVFVLQCQRSSLFPYDSFNMGSPTSIWSQVYNMGRQLFKLLEEQCFSVRETEDSLRIRLYMFGLDKEDVNITVDHKTLTIKGLKQTEEGSRQVLSTTYDLTGKPYKIHQIKAKIKNGCVLKIVVPKMKEVKEIQDVKINVKIQDCREEEEEEE</sequence>
<dbReference type="PaxDb" id="3880-AES95967"/>
<evidence type="ECO:0000313" key="8">
    <source>
        <dbReference type="EnsemblPlants" id="AES95967"/>
    </source>
</evidence>
<comment type="similarity">
    <text evidence="3 4">Belongs to the small heat shock protein (HSP20) family.</text>
</comment>
<name>G7JWA6_MEDTR</name>
<proteinExistence type="inferred from homology"/>
<gene>
    <name evidence="8" type="primary">11413453</name>
    <name evidence="6" type="ordered locus">MTR_5g031610</name>
    <name evidence="7" type="ORF">MtrunA17_Chr5g0412031</name>
</gene>
<reference evidence="8" key="3">
    <citation type="submission" date="2015-04" db="UniProtKB">
        <authorList>
            <consortium name="EnsemblPlants"/>
        </authorList>
    </citation>
    <scope>IDENTIFICATION</scope>
    <source>
        <strain evidence="8">cv. Jemalong A17</strain>
    </source>
</reference>
<dbReference type="EMBL" id="CM001221">
    <property type="protein sequence ID" value="AES95967.1"/>
    <property type="molecule type" value="Genomic_DNA"/>
</dbReference>
<dbReference type="EnsemblPlants" id="AES95967">
    <property type="protein sequence ID" value="AES95967"/>
    <property type="gene ID" value="MTR_5g031610"/>
</dbReference>
<organism evidence="6 9">
    <name type="scientific">Medicago truncatula</name>
    <name type="common">Barrel medic</name>
    <name type="synonym">Medicago tribuloides</name>
    <dbReference type="NCBI Taxonomy" id="3880"/>
    <lineage>
        <taxon>Eukaryota</taxon>
        <taxon>Viridiplantae</taxon>
        <taxon>Streptophyta</taxon>
        <taxon>Embryophyta</taxon>
        <taxon>Tracheophyta</taxon>
        <taxon>Spermatophyta</taxon>
        <taxon>Magnoliopsida</taxon>
        <taxon>eudicotyledons</taxon>
        <taxon>Gunneridae</taxon>
        <taxon>Pentapetalae</taxon>
        <taxon>rosids</taxon>
        <taxon>fabids</taxon>
        <taxon>Fabales</taxon>
        <taxon>Fabaceae</taxon>
        <taxon>Papilionoideae</taxon>
        <taxon>50 kb inversion clade</taxon>
        <taxon>NPAAA clade</taxon>
        <taxon>Hologalegina</taxon>
        <taxon>IRL clade</taxon>
        <taxon>Trifolieae</taxon>
        <taxon>Medicago</taxon>
    </lineage>
</organism>
<dbReference type="InterPro" id="IPR044656">
    <property type="entry name" value="HSP14.7/HSP23.5/HSP23.6-like"/>
</dbReference>
<dbReference type="PANTHER" id="PTHR46991">
    <property type="entry name" value="23.5 KDA HEAT SHOCK PROTEIN, MITOCHONDRIAL"/>
    <property type="match status" value="1"/>
</dbReference>